<dbReference type="Proteomes" id="UP001151529">
    <property type="component" value="Chromosome 6"/>
</dbReference>
<evidence type="ECO:0000313" key="2">
    <source>
        <dbReference type="EMBL" id="KAJ6741638.1"/>
    </source>
</evidence>
<accession>A0A9Q0V5N8</accession>
<reference evidence="2" key="2">
    <citation type="journal article" date="2023" name="Int. J. Mol. Sci.">
        <title>De Novo Assembly and Annotation of 11 Diverse Shrub Willow (Salix) Genomes Reveals Novel Gene Organization in Sex-Linked Regions.</title>
        <authorList>
            <person name="Hyden B."/>
            <person name="Feng K."/>
            <person name="Yates T.B."/>
            <person name="Jawdy S."/>
            <person name="Cereghino C."/>
            <person name="Smart L.B."/>
            <person name="Muchero W."/>
        </authorList>
    </citation>
    <scope>NUCLEOTIDE SEQUENCE [LARGE SCALE GENOMIC DNA]</scope>
    <source>
        <tissue evidence="2">Shoot tip</tissue>
    </source>
</reference>
<evidence type="ECO:0000313" key="3">
    <source>
        <dbReference type="Proteomes" id="UP001151529"/>
    </source>
</evidence>
<gene>
    <name evidence="2" type="ORF">OIU85_015788</name>
</gene>
<reference evidence="2" key="1">
    <citation type="submission" date="2022-11" db="EMBL/GenBank/DDBJ databases">
        <authorList>
            <person name="Hyden B.L."/>
            <person name="Feng K."/>
            <person name="Yates T."/>
            <person name="Jawdy S."/>
            <person name="Smart L.B."/>
            <person name="Muchero W."/>
        </authorList>
    </citation>
    <scope>NUCLEOTIDE SEQUENCE</scope>
    <source>
        <tissue evidence="2">Shoot tip</tissue>
    </source>
</reference>
<keyword evidence="3" id="KW-1185">Reference proteome</keyword>
<evidence type="ECO:0000256" key="1">
    <source>
        <dbReference type="SAM" id="MobiDB-lite"/>
    </source>
</evidence>
<proteinExistence type="predicted"/>
<dbReference type="EMBL" id="JAPFFL010000002">
    <property type="protein sequence ID" value="KAJ6741638.1"/>
    <property type="molecule type" value="Genomic_DNA"/>
</dbReference>
<dbReference type="AlphaFoldDB" id="A0A9Q0V5N8"/>
<organism evidence="2 3">
    <name type="scientific">Salix viminalis</name>
    <name type="common">Common osier</name>
    <name type="synonym">Basket willow</name>
    <dbReference type="NCBI Taxonomy" id="40686"/>
    <lineage>
        <taxon>Eukaryota</taxon>
        <taxon>Viridiplantae</taxon>
        <taxon>Streptophyta</taxon>
        <taxon>Embryophyta</taxon>
        <taxon>Tracheophyta</taxon>
        <taxon>Spermatophyta</taxon>
        <taxon>Magnoliopsida</taxon>
        <taxon>eudicotyledons</taxon>
        <taxon>Gunneridae</taxon>
        <taxon>Pentapetalae</taxon>
        <taxon>rosids</taxon>
        <taxon>fabids</taxon>
        <taxon>Malpighiales</taxon>
        <taxon>Salicaceae</taxon>
        <taxon>Saliceae</taxon>
        <taxon>Salix</taxon>
    </lineage>
</organism>
<comment type="caution">
    <text evidence="2">The sequence shown here is derived from an EMBL/GenBank/DDBJ whole genome shotgun (WGS) entry which is preliminary data.</text>
</comment>
<name>A0A9Q0V5N8_SALVM</name>
<sequence>MFLSTSWFNDNNHKNQQKAEDVLSNPAEMKFMTASRRNSVEELVESPDWWKNITESLPTKRDSFSKRLQKASAPPVPSPPRQNDSHYLSYMSCKSITCFVFEAFSRNGINLLEISTLSIMKFPCDFVLNANFSTARDE</sequence>
<protein>
    <submittedName>
        <fullName evidence="2">Uncharacterized protein</fullName>
    </submittedName>
</protein>
<feature type="region of interest" description="Disordered" evidence="1">
    <location>
        <begin position="61"/>
        <end position="83"/>
    </location>
</feature>